<dbReference type="EMBL" id="CABMJJ010000010">
    <property type="protein sequence ID" value="VVC04738.1"/>
    <property type="molecule type" value="Genomic_DNA"/>
</dbReference>
<feature type="transmembrane region" description="Helical" evidence="1">
    <location>
        <begin position="6"/>
        <end position="30"/>
    </location>
</feature>
<keyword evidence="1" id="KW-0812">Transmembrane</keyword>
<keyword evidence="1" id="KW-1133">Transmembrane helix</keyword>
<gene>
    <name evidence="2" type="ORF">LFW2832_01086</name>
</gene>
<sequence>MRGQISLEYLMISVVSLSLIFISLLSLMAIKDSSMKALEILKFKSSIVSLSSSINEVCALGNGNSQSLDLTSSLSMETTKTDHWLVRFSNGNLSLVRPAICQVEAERNLEGLVYVKNENGIIRVR</sequence>
<dbReference type="AlphaFoldDB" id="A0A5E4LUJ6"/>
<name>A0A5E4LUJ6_9ARCH</name>
<evidence type="ECO:0008006" key="4">
    <source>
        <dbReference type="Google" id="ProtNLM"/>
    </source>
</evidence>
<reference evidence="2 3" key="1">
    <citation type="submission" date="2019-08" db="EMBL/GenBank/DDBJ databases">
        <authorList>
            <person name="Vazquez-Campos X."/>
        </authorList>
    </citation>
    <scope>NUCLEOTIDE SEQUENCE [LARGE SCALE GENOMIC DNA]</scope>
    <source>
        <strain evidence="2">LFW-283_2</strain>
    </source>
</reference>
<evidence type="ECO:0000256" key="1">
    <source>
        <dbReference type="SAM" id="Phobius"/>
    </source>
</evidence>
<accession>A0A5E4LUJ6</accession>
<keyword evidence="1" id="KW-0472">Membrane</keyword>
<evidence type="ECO:0000313" key="3">
    <source>
        <dbReference type="Proteomes" id="UP000789941"/>
    </source>
</evidence>
<proteinExistence type="predicted"/>
<evidence type="ECO:0000313" key="2">
    <source>
        <dbReference type="EMBL" id="VVC04738.1"/>
    </source>
</evidence>
<organism evidence="2 3">
    <name type="scientific">Candidatus Bilamarchaeum dharawalense</name>
    <dbReference type="NCBI Taxonomy" id="2885759"/>
    <lineage>
        <taxon>Archaea</taxon>
        <taxon>Candidatus Micrarchaeota</taxon>
        <taxon>Candidatus Micrarchaeia</taxon>
        <taxon>Candidatus Anstonellales</taxon>
        <taxon>Candidatus Bilamarchaeaceae</taxon>
        <taxon>Candidatus Bilamarchaeum</taxon>
    </lineage>
</organism>
<comment type="caution">
    <text evidence="2">The sequence shown here is derived from an EMBL/GenBank/DDBJ whole genome shotgun (WGS) entry which is preliminary data.</text>
</comment>
<protein>
    <recommendedName>
        <fullName evidence="4">Class III signal peptide</fullName>
    </recommendedName>
</protein>
<dbReference type="Proteomes" id="UP000789941">
    <property type="component" value="Unassembled WGS sequence"/>
</dbReference>